<comment type="similarity">
    <text evidence="4">Belongs to the mannose-6-phosphate isomerase type 1 family.</text>
</comment>
<dbReference type="InterPro" id="IPR046457">
    <property type="entry name" value="PMI_typeI_cat"/>
</dbReference>
<keyword evidence="8 14" id="KW-0479">Metal-binding</keyword>
<comment type="cofactor">
    <cofactor evidence="14">
        <name>Zn(2+)</name>
        <dbReference type="ChEBI" id="CHEBI:29105"/>
    </cofactor>
    <text evidence="14">Binds 1 zinc ion per subunit.</text>
</comment>
<dbReference type="PIRSF" id="PIRSF001480">
    <property type="entry name" value="Mannose-6-phosphate_isomerase"/>
    <property type="match status" value="1"/>
</dbReference>
<evidence type="ECO:0000313" key="18">
    <source>
        <dbReference type="EMBL" id="CAH1115448.1"/>
    </source>
</evidence>
<dbReference type="PANTHER" id="PTHR10309:SF0">
    <property type="entry name" value="MANNOSE-6-PHOSPHATE ISOMERASE"/>
    <property type="match status" value="1"/>
</dbReference>
<dbReference type="Pfam" id="PF20511">
    <property type="entry name" value="PMI_typeI_cat"/>
    <property type="match status" value="1"/>
</dbReference>
<dbReference type="OrthoDB" id="6605218at2759"/>
<dbReference type="PRINTS" id="PR00714">
    <property type="entry name" value="MAN6PISMRASE"/>
</dbReference>
<protein>
    <recommendedName>
        <fullName evidence="6">Mannose-6-phosphate isomerase</fullName>
        <ecNumber evidence="5">5.3.1.8</ecNumber>
    </recommendedName>
    <alternativeName>
        <fullName evidence="11">Phosphohexomutase</fullName>
    </alternativeName>
    <alternativeName>
        <fullName evidence="12">Phosphomannose isomerase</fullName>
    </alternativeName>
</protein>
<dbReference type="GO" id="GO:0004476">
    <property type="term" value="F:mannose-6-phosphate isomerase activity"/>
    <property type="evidence" value="ECO:0007669"/>
    <property type="project" value="UniProtKB-EC"/>
</dbReference>
<sequence length="397" mass="45039">MELQCQIQKYDWGKRGSASKVATLVKSKDKYFEIEENSPYAELWMGTHVNGPSIIKRTGQSLSNYITDNPKSLGEKVAKTFNNQLPFLLKVLSINTALSIQAHPTKKHAQELHAKRPDIYKDPNHKPELAIALTPFEAMCGFRPVEEVKWFITNILELEEIIGSCKSEENDEEFLKKCFRLIVTCEKEQVKNTVIALQARYKNLDKLNRAKYLADLVDRLNEDFPYDNGILMIYLLNYIKLNPSESLFLGANEVHAYLYGDCVEIMASSDNVVRAGLTPKLVDVETLCSMLIYKGEKPEDKIFQPIIEDDYTHLYKPSVPDFAIAEIQVPCSVKNYKTIRRNSASIIIVILGRGKSIDTELQPGTILFLGSDEVLHLVEVFSEGESMLMYQGFANVP</sequence>
<keyword evidence="19" id="KW-1185">Reference proteome</keyword>
<dbReference type="InterPro" id="IPR018050">
    <property type="entry name" value="Pmannose_isomerase-type1_CS"/>
</dbReference>
<dbReference type="GO" id="GO:0005975">
    <property type="term" value="P:carbohydrate metabolic process"/>
    <property type="evidence" value="ECO:0007669"/>
    <property type="project" value="InterPro"/>
</dbReference>
<evidence type="ECO:0000256" key="13">
    <source>
        <dbReference type="PIRSR" id="PIRSR001480-1"/>
    </source>
</evidence>
<feature type="binding site" evidence="14">
    <location>
        <position position="101"/>
    </location>
    <ligand>
        <name>Zn(2+)</name>
        <dbReference type="ChEBI" id="CHEBI:29105"/>
    </ligand>
</feature>
<evidence type="ECO:0000256" key="2">
    <source>
        <dbReference type="ARBA" id="ARBA00004496"/>
    </source>
</evidence>
<dbReference type="PANTHER" id="PTHR10309">
    <property type="entry name" value="MANNOSE-6-PHOSPHATE ISOMERASE"/>
    <property type="match status" value="1"/>
</dbReference>
<gene>
    <name evidence="18" type="ORF">PSYICH_LOCUS15222</name>
</gene>
<evidence type="ECO:0000256" key="3">
    <source>
        <dbReference type="ARBA" id="ARBA00004666"/>
    </source>
</evidence>
<evidence type="ECO:0000259" key="16">
    <source>
        <dbReference type="Pfam" id="PF20511"/>
    </source>
</evidence>
<evidence type="ECO:0000256" key="5">
    <source>
        <dbReference type="ARBA" id="ARBA00011956"/>
    </source>
</evidence>
<dbReference type="CDD" id="cd07011">
    <property type="entry name" value="cupin_PMI_type_I_N"/>
    <property type="match status" value="1"/>
</dbReference>
<evidence type="ECO:0000256" key="9">
    <source>
        <dbReference type="ARBA" id="ARBA00022833"/>
    </source>
</evidence>
<evidence type="ECO:0000256" key="7">
    <source>
        <dbReference type="ARBA" id="ARBA00022490"/>
    </source>
</evidence>
<dbReference type="Proteomes" id="UP001153636">
    <property type="component" value="Chromosome 9"/>
</dbReference>
<dbReference type="PROSITE" id="PS00965">
    <property type="entry name" value="PMI_I_1"/>
    <property type="match status" value="1"/>
</dbReference>
<dbReference type="GO" id="GO:0009298">
    <property type="term" value="P:GDP-mannose biosynthetic process"/>
    <property type="evidence" value="ECO:0007669"/>
    <property type="project" value="InterPro"/>
</dbReference>
<evidence type="ECO:0000256" key="12">
    <source>
        <dbReference type="ARBA" id="ARBA00030762"/>
    </source>
</evidence>
<dbReference type="InterPro" id="IPR011051">
    <property type="entry name" value="RmlC_Cupin_sf"/>
</dbReference>
<evidence type="ECO:0000259" key="17">
    <source>
        <dbReference type="Pfam" id="PF20512"/>
    </source>
</evidence>
<dbReference type="AlphaFoldDB" id="A0A9P0GNK9"/>
<feature type="binding site" evidence="14">
    <location>
        <position position="103"/>
    </location>
    <ligand>
        <name>Zn(2+)</name>
        <dbReference type="ChEBI" id="CHEBI:29105"/>
    </ligand>
</feature>
<keyword evidence="7" id="KW-0963">Cytoplasm</keyword>
<dbReference type="EC" id="5.3.1.8" evidence="5"/>
<evidence type="ECO:0000256" key="14">
    <source>
        <dbReference type="PIRSR" id="PIRSR001480-2"/>
    </source>
</evidence>
<keyword evidence="9 14" id="KW-0862">Zinc</keyword>
<dbReference type="Pfam" id="PF20512">
    <property type="entry name" value="PMI_typeI_hel"/>
    <property type="match status" value="1"/>
</dbReference>
<feature type="binding site" evidence="14">
    <location>
        <position position="255"/>
    </location>
    <ligand>
        <name>Zn(2+)</name>
        <dbReference type="ChEBI" id="CHEBI:29105"/>
    </ligand>
</feature>
<dbReference type="InterPro" id="IPR014710">
    <property type="entry name" value="RmlC-like_jellyroll"/>
</dbReference>
<dbReference type="InterPro" id="IPR016305">
    <property type="entry name" value="Mannose-6-P_Isomerase"/>
</dbReference>
<dbReference type="FunFam" id="2.60.120.10:FF:000030">
    <property type="entry name" value="Mannose-6-phosphate isomerase ManA"/>
    <property type="match status" value="1"/>
</dbReference>
<dbReference type="GO" id="GO:0008270">
    <property type="term" value="F:zinc ion binding"/>
    <property type="evidence" value="ECO:0007669"/>
    <property type="project" value="InterPro"/>
</dbReference>
<keyword evidence="10" id="KW-0413">Isomerase</keyword>
<dbReference type="SUPFAM" id="SSF51182">
    <property type="entry name" value="RmlC-like cupins"/>
    <property type="match status" value="1"/>
</dbReference>
<dbReference type="InterPro" id="IPR001250">
    <property type="entry name" value="Man6P_Isoase-1"/>
</dbReference>
<organism evidence="18 19">
    <name type="scientific">Psylliodes chrysocephalus</name>
    <dbReference type="NCBI Taxonomy" id="3402493"/>
    <lineage>
        <taxon>Eukaryota</taxon>
        <taxon>Metazoa</taxon>
        <taxon>Ecdysozoa</taxon>
        <taxon>Arthropoda</taxon>
        <taxon>Hexapoda</taxon>
        <taxon>Insecta</taxon>
        <taxon>Pterygota</taxon>
        <taxon>Neoptera</taxon>
        <taxon>Endopterygota</taxon>
        <taxon>Coleoptera</taxon>
        <taxon>Polyphaga</taxon>
        <taxon>Cucujiformia</taxon>
        <taxon>Chrysomeloidea</taxon>
        <taxon>Chrysomelidae</taxon>
        <taxon>Galerucinae</taxon>
        <taxon>Alticini</taxon>
        <taxon>Psylliodes</taxon>
    </lineage>
</organism>
<accession>A0A9P0GNK9</accession>
<dbReference type="Gene3D" id="1.10.441.10">
    <property type="entry name" value="Phosphomannose Isomerase, domain 2"/>
    <property type="match status" value="1"/>
</dbReference>
<evidence type="ECO:0000256" key="4">
    <source>
        <dbReference type="ARBA" id="ARBA00010772"/>
    </source>
</evidence>
<dbReference type="PROSITE" id="PS00966">
    <property type="entry name" value="PMI_I_2"/>
    <property type="match status" value="1"/>
</dbReference>
<dbReference type="EMBL" id="OV651821">
    <property type="protein sequence ID" value="CAH1115448.1"/>
    <property type="molecule type" value="Genomic_DNA"/>
</dbReference>
<dbReference type="InterPro" id="IPR046458">
    <property type="entry name" value="PMI_typeI_hel"/>
</dbReference>
<evidence type="ECO:0000256" key="15">
    <source>
        <dbReference type="RuleBase" id="RU004248"/>
    </source>
</evidence>
<comment type="subcellular location">
    <subcellularLocation>
        <location evidence="2">Cytoplasm</location>
    </subcellularLocation>
</comment>
<evidence type="ECO:0000313" key="19">
    <source>
        <dbReference type="Proteomes" id="UP001153636"/>
    </source>
</evidence>
<reference evidence="18" key="1">
    <citation type="submission" date="2022-01" db="EMBL/GenBank/DDBJ databases">
        <authorList>
            <person name="King R."/>
        </authorList>
    </citation>
    <scope>NUCLEOTIDE SEQUENCE</scope>
</reference>
<feature type="active site" evidence="13">
    <location>
        <position position="274"/>
    </location>
</feature>
<evidence type="ECO:0000256" key="8">
    <source>
        <dbReference type="ARBA" id="ARBA00022723"/>
    </source>
</evidence>
<dbReference type="GO" id="GO:0005829">
    <property type="term" value="C:cytosol"/>
    <property type="evidence" value="ECO:0007669"/>
    <property type="project" value="TreeGrafter"/>
</dbReference>
<comment type="catalytic activity">
    <reaction evidence="1">
        <text>D-mannose 6-phosphate = D-fructose 6-phosphate</text>
        <dbReference type="Rhea" id="RHEA:12356"/>
        <dbReference type="ChEBI" id="CHEBI:58735"/>
        <dbReference type="ChEBI" id="CHEBI:61527"/>
        <dbReference type="EC" id="5.3.1.8"/>
    </reaction>
</comment>
<evidence type="ECO:0000256" key="6">
    <source>
        <dbReference type="ARBA" id="ARBA00018236"/>
    </source>
</evidence>
<feature type="binding site" evidence="14">
    <location>
        <position position="128"/>
    </location>
    <ligand>
        <name>Zn(2+)</name>
        <dbReference type="ChEBI" id="CHEBI:29105"/>
    </ligand>
</feature>
<dbReference type="Gene3D" id="2.60.120.10">
    <property type="entry name" value="Jelly Rolls"/>
    <property type="match status" value="2"/>
</dbReference>
<feature type="domain" description="Phosphomannose isomerase type I catalytic" evidence="16">
    <location>
        <begin position="2"/>
        <end position="145"/>
    </location>
</feature>
<evidence type="ECO:0000256" key="10">
    <source>
        <dbReference type="ARBA" id="ARBA00023235"/>
    </source>
</evidence>
<evidence type="ECO:0000256" key="11">
    <source>
        <dbReference type="ARBA" id="ARBA00029741"/>
    </source>
</evidence>
<comment type="pathway">
    <text evidence="3 15">Nucleotide-sugar biosynthesis; GDP-alpha-D-mannose biosynthesis; alpha-D-mannose 1-phosphate from D-fructose 6-phosphate: step 1/2.</text>
</comment>
<evidence type="ECO:0000256" key="1">
    <source>
        <dbReference type="ARBA" id="ARBA00000757"/>
    </source>
</evidence>
<proteinExistence type="inferred from homology"/>
<dbReference type="NCBIfam" id="TIGR00218">
    <property type="entry name" value="manA"/>
    <property type="match status" value="1"/>
</dbReference>
<feature type="domain" description="Phosphomannose isomerase type I helical insertion" evidence="17">
    <location>
        <begin position="166"/>
        <end position="236"/>
    </location>
</feature>
<name>A0A9P0GNK9_9CUCU</name>